<keyword evidence="5" id="KW-1185">Reference proteome</keyword>
<dbReference type="PROSITE" id="PS50405">
    <property type="entry name" value="GST_CTER"/>
    <property type="match status" value="1"/>
</dbReference>
<evidence type="ECO:0000313" key="3">
    <source>
        <dbReference type="EMBL" id="MBB2164433.1"/>
    </source>
</evidence>
<evidence type="ECO:0000259" key="1">
    <source>
        <dbReference type="PROSITE" id="PS50404"/>
    </source>
</evidence>
<dbReference type="Proteomes" id="UP000540490">
    <property type="component" value="Unassembled WGS sequence"/>
</dbReference>
<accession>A0A7W4IK83</accession>
<dbReference type="Gene3D" id="3.40.30.10">
    <property type="entry name" value="Glutaredoxin"/>
    <property type="match status" value="1"/>
</dbReference>
<protein>
    <submittedName>
        <fullName evidence="3">Glutathione S-transferase family protein</fullName>
    </submittedName>
</protein>
<organism evidence="3 6">
    <name type="scientific">Gluconacetobacter dulcium</name>
    <dbReference type="NCBI Taxonomy" id="2729096"/>
    <lineage>
        <taxon>Bacteria</taxon>
        <taxon>Pseudomonadati</taxon>
        <taxon>Pseudomonadota</taxon>
        <taxon>Alphaproteobacteria</taxon>
        <taxon>Acetobacterales</taxon>
        <taxon>Acetobacteraceae</taxon>
        <taxon>Gluconacetobacter</taxon>
    </lineage>
</organism>
<comment type="caution">
    <text evidence="3">The sequence shown here is derived from an EMBL/GenBank/DDBJ whole genome shotgun (WGS) entry which is preliminary data.</text>
</comment>
<dbReference type="SUPFAM" id="SSF52833">
    <property type="entry name" value="Thioredoxin-like"/>
    <property type="match status" value="1"/>
</dbReference>
<feature type="domain" description="GST N-terminal" evidence="1">
    <location>
        <begin position="1"/>
        <end position="78"/>
    </location>
</feature>
<gene>
    <name evidence="4" type="ORF">HLH25_07545</name>
    <name evidence="3" type="ORF">HLH26_07745</name>
</gene>
<dbReference type="Gene3D" id="1.20.1050.10">
    <property type="match status" value="1"/>
</dbReference>
<proteinExistence type="predicted"/>
<dbReference type="InterPro" id="IPR036249">
    <property type="entry name" value="Thioredoxin-like_sf"/>
</dbReference>
<dbReference type="AlphaFoldDB" id="A0A7W4IK83"/>
<dbReference type="InterPro" id="IPR036282">
    <property type="entry name" value="Glutathione-S-Trfase_C_sf"/>
</dbReference>
<dbReference type="SUPFAM" id="SSF47616">
    <property type="entry name" value="GST C-terminal domain-like"/>
    <property type="match status" value="1"/>
</dbReference>
<evidence type="ECO:0000259" key="2">
    <source>
        <dbReference type="PROSITE" id="PS50405"/>
    </source>
</evidence>
<dbReference type="InterPro" id="IPR010987">
    <property type="entry name" value="Glutathione-S-Trfase_C-like"/>
</dbReference>
<dbReference type="EMBL" id="JABEQO010000007">
    <property type="protein sequence ID" value="MBB2164433.1"/>
    <property type="molecule type" value="Genomic_DNA"/>
</dbReference>
<dbReference type="GO" id="GO:0016740">
    <property type="term" value="F:transferase activity"/>
    <property type="evidence" value="ECO:0007669"/>
    <property type="project" value="UniProtKB-KW"/>
</dbReference>
<evidence type="ECO:0000313" key="5">
    <source>
        <dbReference type="Proteomes" id="UP000540490"/>
    </source>
</evidence>
<dbReference type="PROSITE" id="PS50404">
    <property type="entry name" value="GST_NTER"/>
    <property type="match status" value="1"/>
</dbReference>
<dbReference type="Pfam" id="PF13417">
    <property type="entry name" value="GST_N_3"/>
    <property type="match status" value="1"/>
</dbReference>
<dbReference type="RefSeq" id="WP_182973474.1">
    <property type="nucleotide sequence ID" value="NZ_JABEQN010000007.1"/>
</dbReference>
<keyword evidence="3" id="KW-0808">Transferase</keyword>
<reference evidence="5 6" key="1">
    <citation type="submission" date="2020-04" db="EMBL/GenBank/DDBJ databases">
        <title>Description of novel Gluconacetobacter.</title>
        <authorList>
            <person name="Sombolestani A."/>
        </authorList>
    </citation>
    <scope>NUCLEOTIDE SEQUENCE [LARGE SCALE GENOMIC DNA]</scope>
    <source>
        <strain evidence="4 5">LMG 1728</strain>
        <strain evidence="3 6">LMG 1731</strain>
    </source>
</reference>
<dbReference type="PANTHER" id="PTHR44051:SF8">
    <property type="entry name" value="GLUTATHIONE S-TRANSFERASE GSTA"/>
    <property type="match status" value="1"/>
</dbReference>
<dbReference type="EMBL" id="JABEQN010000007">
    <property type="protein sequence ID" value="MBB2193497.1"/>
    <property type="molecule type" value="Genomic_DNA"/>
</dbReference>
<evidence type="ECO:0000313" key="6">
    <source>
        <dbReference type="Proteomes" id="UP000561077"/>
    </source>
</evidence>
<dbReference type="PANTHER" id="PTHR44051">
    <property type="entry name" value="GLUTATHIONE S-TRANSFERASE-RELATED"/>
    <property type="match status" value="1"/>
</dbReference>
<dbReference type="Proteomes" id="UP000561077">
    <property type="component" value="Unassembled WGS sequence"/>
</dbReference>
<name>A0A7W4IK83_9PROT</name>
<dbReference type="InterPro" id="IPR004045">
    <property type="entry name" value="Glutathione_S-Trfase_N"/>
</dbReference>
<evidence type="ECO:0000313" key="4">
    <source>
        <dbReference type="EMBL" id="MBB2193497.1"/>
    </source>
</evidence>
<sequence>MKLVGKLDSPYVRRVAISLTLMEVPFEHVSLSVFQDEAAFVAINPVLKAPSLMTEDGTVLMESTLILDHIEHGLPPARRLMPEDAPDRMQVLHTLGFALVAADKAVQLVYERTRRPPDRQYQPWAERIVDQAHAAFSMLDARYARCAGDWLLGTVSQADISTAVAWTFARNEIPDIVTGDAYPALLRLAARAEALPAFLKWQPK</sequence>
<feature type="domain" description="GST C-terminal" evidence="2">
    <location>
        <begin position="84"/>
        <end position="204"/>
    </location>
</feature>